<evidence type="ECO:0000256" key="6">
    <source>
        <dbReference type="ARBA" id="ARBA00022605"/>
    </source>
</evidence>
<name>A0A7W8DUM1_9HYPH</name>
<dbReference type="PROSITE" id="PS00816">
    <property type="entry name" value="AIPM_HOMOCIT_SYNTH_2"/>
    <property type="match status" value="1"/>
</dbReference>
<dbReference type="HAMAP" id="MF_00572">
    <property type="entry name" value="LeuA_type2"/>
    <property type="match status" value="1"/>
</dbReference>
<dbReference type="EC" id="2.3.3.13" evidence="4 10"/>
<dbReference type="Pfam" id="PF08502">
    <property type="entry name" value="LeuA_dimer"/>
    <property type="match status" value="1"/>
</dbReference>
<accession>A0A7W8DUM1</accession>
<keyword evidence="12" id="KW-0012">Acyltransferase</keyword>
<dbReference type="GO" id="GO:0003985">
    <property type="term" value="F:acetyl-CoA C-acetyltransferase activity"/>
    <property type="evidence" value="ECO:0007669"/>
    <property type="project" value="UniProtKB-UniRule"/>
</dbReference>
<feature type="binding site" evidence="10">
    <location>
        <position position="281"/>
    </location>
    <ligand>
        <name>Mg(2+)</name>
        <dbReference type="ChEBI" id="CHEBI:18420"/>
    </ligand>
</feature>
<evidence type="ECO:0000313" key="12">
    <source>
        <dbReference type="EMBL" id="MBB5042635.1"/>
    </source>
</evidence>
<dbReference type="Proteomes" id="UP000535406">
    <property type="component" value="Unassembled WGS sequence"/>
</dbReference>
<dbReference type="Pfam" id="PF00682">
    <property type="entry name" value="HMGL-like"/>
    <property type="match status" value="1"/>
</dbReference>
<dbReference type="Gene3D" id="3.30.160.270">
    <property type="match status" value="1"/>
</dbReference>
<dbReference type="NCBIfam" id="TIGR00970">
    <property type="entry name" value="leuA_yeast"/>
    <property type="match status" value="1"/>
</dbReference>
<dbReference type="GO" id="GO:0009098">
    <property type="term" value="P:L-leucine biosynthetic process"/>
    <property type="evidence" value="ECO:0007669"/>
    <property type="project" value="UniProtKB-UniRule"/>
</dbReference>
<evidence type="ECO:0000256" key="9">
    <source>
        <dbReference type="ARBA" id="ARBA00023304"/>
    </source>
</evidence>
<dbReference type="InterPro" id="IPR054692">
    <property type="entry name" value="LeuA-like_post-cat"/>
</dbReference>
<feature type="binding site" evidence="10">
    <location>
        <position position="315"/>
    </location>
    <ligand>
        <name>Mg(2+)</name>
        <dbReference type="ChEBI" id="CHEBI:18420"/>
    </ligand>
</feature>
<evidence type="ECO:0000256" key="3">
    <source>
        <dbReference type="ARBA" id="ARBA00009767"/>
    </source>
</evidence>
<keyword evidence="8 10" id="KW-0479">Metal-binding</keyword>
<keyword evidence="13" id="KW-1185">Reference proteome</keyword>
<evidence type="ECO:0000259" key="11">
    <source>
        <dbReference type="PROSITE" id="PS50991"/>
    </source>
</evidence>
<evidence type="ECO:0000256" key="1">
    <source>
        <dbReference type="ARBA" id="ARBA00000064"/>
    </source>
</evidence>
<keyword evidence="10" id="KW-0460">Magnesium</keyword>
<dbReference type="InterPro" id="IPR039371">
    <property type="entry name" value="LeuA_N_DRE-TIM"/>
</dbReference>
<dbReference type="InterPro" id="IPR002034">
    <property type="entry name" value="AIPM/Hcit_synth_CS"/>
</dbReference>
<dbReference type="Gene3D" id="3.20.20.70">
    <property type="entry name" value="Aldolase class I"/>
    <property type="match status" value="1"/>
</dbReference>
<dbReference type="PANTHER" id="PTHR46911:SF1">
    <property type="entry name" value="2-ISOPROPYLMALATE SYNTHASE"/>
    <property type="match status" value="1"/>
</dbReference>
<comment type="function">
    <text evidence="10">Catalyzes the condensation of the acetyl group of acetyl-CoA with 3-methyl-2-oxobutanoate (2-ketoisovalerate) to form 3-carboxy-3-hydroxy-4-methylpentanoate (2-isopropylmalate).</text>
</comment>
<reference evidence="12 13" key="1">
    <citation type="submission" date="2020-08" db="EMBL/GenBank/DDBJ databases">
        <title>Genomic Encyclopedia of Type Strains, Phase IV (KMG-IV): sequencing the most valuable type-strain genomes for metagenomic binning, comparative biology and taxonomic classification.</title>
        <authorList>
            <person name="Goeker M."/>
        </authorList>
    </citation>
    <scope>NUCLEOTIDE SEQUENCE [LARGE SCALE GENOMIC DNA]</scope>
    <source>
        <strain evidence="12 13">DSM 21319</strain>
    </source>
</reference>
<dbReference type="PANTHER" id="PTHR46911">
    <property type="match status" value="1"/>
</dbReference>
<dbReference type="InterPro" id="IPR005668">
    <property type="entry name" value="IPM_Synthase"/>
</dbReference>
<feature type="region of interest" description="Regulatory domain" evidence="10">
    <location>
        <begin position="474"/>
        <end position="590"/>
    </location>
</feature>
<evidence type="ECO:0000256" key="8">
    <source>
        <dbReference type="ARBA" id="ARBA00022723"/>
    </source>
</evidence>
<proteinExistence type="inferred from homology"/>
<comment type="subcellular location">
    <subcellularLocation>
        <location evidence="10">Cytoplasm</location>
    </subcellularLocation>
</comment>
<dbReference type="SUPFAM" id="SSF51569">
    <property type="entry name" value="Aldolase"/>
    <property type="match status" value="1"/>
</dbReference>
<dbReference type="InterPro" id="IPR000891">
    <property type="entry name" value="PYR_CT"/>
</dbReference>
<protein>
    <recommendedName>
        <fullName evidence="4 10">2-isopropylmalate synthase</fullName>
        <ecNumber evidence="4 10">2.3.3.13</ecNumber>
    </recommendedName>
    <alternativeName>
        <fullName evidence="10">Alpha-IPM synthase</fullName>
    </alternativeName>
    <alternativeName>
        <fullName evidence="10">Alpha-isopropylmalate synthase</fullName>
    </alternativeName>
</protein>
<feature type="binding site" evidence="10">
    <location>
        <position position="279"/>
    </location>
    <ligand>
        <name>Mg(2+)</name>
        <dbReference type="ChEBI" id="CHEBI:18420"/>
    </ligand>
</feature>
<dbReference type="PROSITE" id="PS00815">
    <property type="entry name" value="AIPM_HOMOCIT_SYNTH_1"/>
    <property type="match status" value="1"/>
</dbReference>
<keyword evidence="6 10" id="KW-0028">Amino-acid biosynthesis</keyword>
<dbReference type="EMBL" id="JACHIK010000005">
    <property type="protein sequence ID" value="MBB5042635.1"/>
    <property type="molecule type" value="Genomic_DNA"/>
</dbReference>
<comment type="pathway">
    <text evidence="2 10">Amino-acid biosynthesis; L-leucine biosynthesis; L-leucine from 3-methyl-2-oxobutanoate: step 1/4.</text>
</comment>
<dbReference type="InterPro" id="IPR013709">
    <property type="entry name" value="2-isopropylmalate_synth_dimer"/>
</dbReference>
<dbReference type="GO" id="GO:0003852">
    <property type="term" value="F:2-isopropylmalate synthase activity"/>
    <property type="evidence" value="ECO:0007669"/>
    <property type="project" value="UniProtKB-UniRule"/>
</dbReference>
<comment type="caution">
    <text evidence="12">The sequence shown here is derived from an EMBL/GenBank/DDBJ whole genome shotgun (WGS) entry which is preliminary data.</text>
</comment>
<dbReference type="SUPFAM" id="SSF89000">
    <property type="entry name" value="post-HMGL domain-like"/>
    <property type="match status" value="1"/>
</dbReference>
<evidence type="ECO:0000256" key="4">
    <source>
        <dbReference type="ARBA" id="ARBA00012973"/>
    </source>
</evidence>
<dbReference type="SMART" id="SM00917">
    <property type="entry name" value="LeuA_dimer"/>
    <property type="match status" value="1"/>
</dbReference>
<feature type="domain" description="Pyruvate carboxyltransferase" evidence="11">
    <location>
        <begin position="66"/>
        <end position="340"/>
    </location>
</feature>
<evidence type="ECO:0000256" key="7">
    <source>
        <dbReference type="ARBA" id="ARBA00022679"/>
    </source>
</evidence>
<dbReference type="AlphaFoldDB" id="A0A7W8DUM1"/>
<dbReference type="InterPro" id="IPR036230">
    <property type="entry name" value="LeuA_allosteric_dom_sf"/>
</dbReference>
<evidence type="ECO:0000313" key="13">
    <source>
        <dbReference type="Proteomes" id="UP000535406"/>
    </source>
</evidence>
<dbReference type="GO" id="GO:0005737">
    <property type="term" value="C:cytoplasm"/>
    <property type="evidence" value="ECO:0007669"/>
    <property type="project" value="UniProtKB-SubCell"/>
</dbReference>
<keyword evidence="7 10" id="KW-0808">Transferase</keyword>
<gene>
    <name evidence="10" type="primary">leuA</name>
    <name evidence="12" type="ORF">HNQ66_002031</name>
</gene>
<dbReference type="Pfam" id="PF22615">
    <property type="entry name" value="IPMS_D2"/>
    <property type="match status" value="1"/>
</dbReference>
<dbReference type="CDD" id="cd07942">
    <property type="entry name" value="DRE_TIM_LeuA"/>
    <property type="match status" value="1"/>
</dbReference>
<evidence type="ECO:0000256" key="5">
    <source>
        <dbReference type="ARBA" id="ARBA00022430"/>
    </source>
</evidence>
<dbReference type="SUPFAM" id="SSF110921">
    <property type="entry name" value="2-isopropylmalate synthase LeuA, allosteric (dimerisation) domain"/>
    <property type="match status" value="1"/>
</dbReference>
<keyword evidence="9 10" id="KW-0100">Branched-chain amino acid biosynthesis</keyword>
<comment type="catalytic activity">
    <reaction evidence="1 10">
        <text>3-methyl-2-oxobutanoate + acetyl-CoA + H2O = (2S)-2-isopropylmalate + CoA + H(+)</text>
        <dbReference type="Rhea" id="RHEA:21524"/>
        <dbReference type="ChEBI" id="CHEBI:1178"/>
        <dbReference type="ChEBI" id="CHEBI:11851"/>
        <dbReference type="ChEBI" id="CHEBI:15377"/>
        <dbReference type="ChEBI" id="CHEBI:15378"/>
        <dbReference type="ChEBI" id="CHEBI:57287"/>
        <dbReference type="ChEBI" id="CHEBI:57288"/>
        <dbReference type="EC" id="2.3.3.13"/>
    </reaction>
</comment>
<dbReference type="GO" id="GO:0000287">
    <property type="term" value="F:magnesium ion binding"/>
    <property type="evidence" value="ECO:0007669"/>
    <property type="project" value="UniProtKB-UniRule"/>
</dbReference>
<evidence type="ECO:0000256" key="2">
    <source>
        <dbReference type="ARBA" id="ARBA00004689"/>
    </source>
</evidence>
<dbReference type="InterPro" id="IPR013785">
    <property type="entry name" value="Aldolase_TIM"/>
</dbReference>
<comment type="cofactor">
    <cofactor evidence="10">
        <name>Mg(2+)</name>
        <dbReference type="ChEBI" id="CHEBI:18420"/>
    </cofactor>
</comment>
<comment type="similarity">
    <text evidence="3 10">Belongs to the alpha-IPM synthase/homocitrate synthase family. LeuA type 2 subfamily.</text>
</comment>
<dbReference type="NCBIfam" id="NF002991">
    <property type="entry name" value="PRK03739.1"/>
    <property type="match status" value="1"/>
</dbReference>
<evidence type="ECO:0000256" key="10">
    <source>
        <dbReference type="HAMAP-Rule" id="MF_00572"/>
    </source>
</evidence>
<sequence>MRCDLPAVVGPDGFPATVVGRAESLTQRIATDHTMLTNPEIKYRPFVSPIELHDRKWPSNRLTKAPRWLSTDLRDGNQALADPMDVERKLRFYDMLLAVGFKEIEIAFPSASQTEFDFVRALIEDDRIPDDVTIQVLTQSRRDLIARTFESLEGTRQAIVHLYNATAPLFRRVVFGMERHEIVDLAVTGVTAMLEESLKRPETDWTFEYSPETFCFTEPDFALEICERVLDVWQPTPERPAILNLPATVEVATPNVYADQIEWFCRNISRRDAVVISVHPHNDRGTAVAAAEQALLAGADRVEGCLFGNGERTGNVDLVTLALNFYTQGIDPKLYFPAIRDVVKTVEHCNGLPVHPRHPYAGELVHTAFSGSHQDAIRKGFTAHGQRNDGMWEMPYLPVDPADIGETYEAVIRVNSQSGKGGIAWVVERDKGLKLPRPLQIDLSRRVQAFADGSGKEITAAMIWSIFEEAYHLTGPQEFELLGYHDGRSRKAGNQRVFSGRIRHKGREIAITGRGNGLISSAVSALEEGCGVALDVVDYHEHALKRGTDSQAVAYLECRTRDGRKIFGVGIDEDIATASVKAVLSAASNG</sequence>
<keyword evidence="5 10" id="KW-0432">Leucine biosynthesis</keyword>
<comment type="subunit">
    <text evidence="10">Homodimer.</text>
</comment>
<organism evidence="12 13">
    <name type="scientific">Shinella fusca</name>
    <dbReference type="NCBI Taxonomy" id="544480"/>
    <lineage>
        <taxon>Bacteria</taxon>
        <taxon>Pseudomonadati</taxon>
        <taxon>Pseudomonadota</taxon>
        <taxon>Alphaproteobacteria</taxon>
        <taxon>Hyphomicrobiales</taxon>
        <taxon>Rhizobiaceae</taxon>
        <taxon>Shinella</taxon>
    </lineage>
</organism>
<dbReference type="UniPathway" id="UPA00048">
    <property type="reaction ID" value="UER00070"/>
</dbReference>
<keyword evidence="10" id="KW-0963">Cytoplasm</keyword>
<feature type="binding site" evidence="10">
    <location>
        <position position="75"/>
    </location>
    <ligand>
        <name>Mg(2+)</name>
        <dbReference type="ChEBI" id="CHEBI:18420"/>
    </ligand>
</feature>
<dbReference type="PROSITE" id="PS50991">
    <property type="entry name" value="PYR_CT"/>
    <property type="match status" value="1"/>
</dbReference>